<feature type="domain" description="Prokaryotic-type class I peptide chain release factors" evidence="3">
    <location>
        <begin position="64"/>
        <end position="187"/>
    </location>
</feature>
<feature type="compositionally biased region" description="Basic and acidic residues" evidence="2">
    <location>
        <begin position="163"/>
        <end position="174"/>
    </location>
</feature>
<dbReference type="PANTHER" id="PTHR11075:SF54">
    <property type="entry name" value="LARGE RIBOSOMAL SUBUNIT PROTEIN ML62"/>
    <property type="match status" value="1"/>
</dbReference>
<dbReference type="SUPFAM" id="SSF110916">
    <property type="entry name" value="Peptidyl-tRNA hydrolase domain-like"/>
    <property type="match status" value="1"/>
</dbReference>
<comment type="caution">
    <text evidence="4">The sequence shown here is derived from an EMBL/GenBank/DDBJ whole genome shotgun (WGS) entry which is preliminary data.</text>
</comment>
<name>A0A367LAH1_9HYPO</name>
<accession>A0A367LAH1</accession>
<dbReference type="Gene3D" id="3.30.160.20">
    <property type="match status" value="1"/>
</dbReference>
<dbReference type="EMBL" id="LKCN02000010">
    <property type="protein sequence ID" value="RCI11419.1"/>
    <property type="molecule type" value="Genomic_DNA"/>
</dbReference>
<sequence length="192" mass="22264">MMIVRSLYRVSGLISNTLQLYPCATRRFKRYEAYDAQFDQDALTEARVWRQNLDASQLPRGNTTYARSSGPGGQHVNKTESKAVTVFPAKELLSMLPKSLHHGIRSSKYYTAANDCLTFHAQSQRSRTANAEENRKKLMEELTRLYHDTIPSETSAEKRKKHENIEKRFHETRIKQKKLASFKKQSRRGAWN</sequence>
<evidence type="ECO:0000313" key="4">
    <source>
        <dbReference type="EMBL" id="RCI11419.1"/>
    </source>
</evidence>
<dbReference type="InterPro" id="IPR000352">
    <property type="entry name" value="Pep_chain_release_fac_I"/>
</dbReference>
<gene>
    <name evidence="4" type="ORF">L249_7594</name>
</gene>
<keyword evidence="5" id="KW-1185">Reference proteome</keyword>
<dbReference type="GO" id="GO:0004045">
    <property type="term" value="F:peptidyl-tRNA hydrolase activity"/>
    <property type="evidence" value="ECO:0007669"/>
    <property type="project" value="TreeGrafter"/>
</dbReference>
<dbReference type="GO" id="GO:0005762">
    <property type="term" value="C:mitochondrial large ribosomal subunit"/>
    <property type="evidence" value="ECO:0007669"/>
    <property type="project" value="TreeGrafter"/>
</dbReference>
<protein>
    <recommendedName>
        <fullName evidence="3">Prokaryotic-type class I peptide chain release factors domain-containing protein</fullName>
    </recommendedName>
</protein>
<organism evidence="4 5">
    <name type="scientific">Ophiocordyceps polyrhachis-furcata BCC 54312</name>
    <dbReference type="NCBI Taxonomy" id="1330021"/>
    <lineage>
        <taxon>Eukaryota</taxon>
        <taxon>Fungi</taxon>
        <taxon>Dikarya</taxon>
        <taxon>Ascomycota</taxon>
        <taxon>Pezizomycotina</taxon>
        <taxon>Sordariomycetes</taxon>
        <taxon>Hypocreomycetidae</taxon>
        <taxon>Hypocreales</taxon>
        <taxon>Ophiocordycipitaceae</taxon>
        <taxon>Ophiocordyceps</taxon>
    </lineage>
</organism>
<evidence type="ECO:0000256" key="2">
    <source>
        <dbReference type="SAM" id="MobiDB-lite"/>
    </source>
</evidence>
<keyword evidence="1" id="KW-0175">Coiled coil</keyword>
<feature type="coiled-coil region" evidence="1">
    <location>
        <begin position="121"/>
        <end position="148"/>
    </location>
</feature>
<evidence type="ECO:0000313" key="5">
    <source>
        <dbReference type="Proteomes" id="UP000253664"/>
    </source>
</evidence>
<feature type="compositionally biased region" description="Basic residues" evidence="2">
    <location>
        <begin position="175"/>
        <end position="192"/>
    </location>
</feature>
<dbReference type="Proteomes" id="UP000253664">
    <property type="component" value="Unassembled WGS sequence"/>
</dbReference>
<dbReference type="GO" id="GO:0070126">
    <property type="term" value="P:mitochondrial translational termination"/>
    <property type="evidence" value="ECO:0007669"/>
    <property type="project" value="TreeGrafter"/>
</dbReference>
<dbReference type="Pfam" id="PF00472">
    <property type="entry name" value="RF-1"/>
    <property type="match status" value="1"/>
</dbReference>
<feature type="region of interest" description="Disordered" evidence="2">
    <location>
        <begin position="59"/>
        <end position="78"/>
    </location>
</feature>
<feature type="region of interest" description="Disordered" evidence="2">
    <location>
        <begin position="150"/>
        <end position="192"/>
    </location>
</feature>
<dbReference type="STRING" id="1330021.A0A367LAH1"/>
<dbReference type="GO" id="GO:0016150">
    <property type="term" value="F:translation release factor activity, codon nonspecific"/>
    <property type="evidence" value="ECO:0007669"/>
    <property type="project" value="TreeGrafter"/>
</dbReference>
<proteinExistence type="predicted"/>
<evidence type="ECO:0000256" key="1">
    <source>
        <dbReference type="SAM" id="Coils"/>
    </source>
</evidence>
<reference evidence="4 5" key="1">
    <citation type="journal article" date="2015" name="BMC Genomics">
        <title>Insights from the genome of Ophiocordyceps polyrhachis-furcata to pathogenicity and host specificity in insect fungi.</title>
        <authorList>
            <person name="Wichadakul D."/>
            <person name="Kobmoo N."/>
            <person name="Ingsriswang S."/>
            <person name="Tangphatsornruang S."/>
            <person name="Chantasingh D."/>
            <person name="Luangsa-ard J.J."/>
            <person name="Eurwilaichitr L."/>
        </authorList>
    </citation>
    <scope>NUCLEOTIDE SEQUENCE [LARGE SCALE GENOMIC DNA]</scope>
    <source>
        <strain evidence="4 5">BCC 54312</strain>
    </source>
</reference>
<dbReference type="OrthoDB" id="270639at2759"/>
<evidence type="ECO:0000259" key="3">
    <source>
        <dbReference type="Pfam" id="PF00472"/>
    </source>
</evidence>
<dbReference type="InterPro" id="IPR052104">
    <property type="entry name" value="Mito_Release_Factor_mL62"/>
</dbReference>
<dbReference type="AlphaFoldDB" id="A0A367LAH1"/>
<dbReference type="PANTHER" id="PTHR11075">
    <property type="entry name" value="PEPTIDE CHAIN RELEASE FACTOR"/>
    <property type="match status" value="1"/>
</dbReference>